<dbReference type="Gene3D" id="3.30.260.10">
    <property type="entry name" value="TCP-1-like chaperonin intermediate domain"/>
    <property type="match status" value="1"/>
</dbReference>
<organism evidence="3 4">
    <name type="scientific">Cuscuta campestris</name>
    <dbReference type="NCBI Taxonomy" id="132261"/>
    <lineage>
        <taxon>Eukaryota</taxon>
        <taxon>Viridiplantae</taxon>
        <taxon>Streptophyta</taxon>
        <taxon>Embryophyta</taxon>
        <taxon>Tracheophyta</taxon>
        <taxon>Spermatophyta</taxon>
        <taxon>Magnoliopsida</taxon>
        <taxon>eudicotyledons</taxon>
        <taxon>Gunneridae</taxon>
        <taxon>Pentapetalae</taxon>
        <taxon>asterids</taxon>
        <taxon>lamiids</taxon>
        <taxon>Solanales</taxon>
        <taxon>Convolvulaceae</taxon>
        <taxon>Cuscuteae</taxon>
        <taxon>Cuscuta</taxon>
        <taxon>Cuscuta subgen. Grammica</taxon>
        <taxon>Cuscuta sect. Cleistogrammica</taxon>
    </lineage>
</organism>
<evidence type="ECO:0000313" key="4">
    <source>
        <dbReference type="Proteomes" id="UP000595140"/>
    </source>
</evidence>
<evidence type="ECO:0000256" key="1">
    <source>
        <dbReference type="ARBA" id="ARBA00006607"/>
    </source>
</evidence>
<keyword evidence="2" id="KW-0143">Chaperone</keyword>
<keyword evidence="4" id="KW-1185">Reference proteome</keyword>
<dbReference type="GO" id="GO:0042026">
    <property type="term" value="P:protein refolding"/>
    <property type="evidence" value="ECO:0007669"/>
    <property type="project" value="InterPro"/>
</dbReference>
<protein>
    <submittedName>
        <fullName evidence="3">Uncharacterized protein</fullName>
    </submittedName>
</protein>
<dbReference type="InterPro" id="IPR001844">
    <property type="entry name" value="Cpn60/GroEL"/>
</dbReference>
<evidence type="ECO:0000313" key="3">
    <source>
        <dbReference type="EMBL" id="VFQ72056.1"/>
    </source>
</evidence>
<comment type="similarity">
    <text evidence="1">Belongs to the chaperonin (HSP60) family.</text>
</comment>
<sequence>MAKCEYGYVGANSSNFVDKIATLFENCEREIGELVAHAMEKVGKDGVINVTDGNIMDNELKGAEGMKLARGYISPYFVTNAKTRKWKSSQNDVHETAPVKRRETKAFKMVICKLSQ</sequence>
<dbReference type="OrthoDB" id="1717440at2759"/>
<gene>
    <name evidence="3" type="ORF">CCAM_LOCUS13832</name>
</gene>
<proteinExistence type="inferred from homology"/>
<dbReference type="EMBL" id="OOIL02001115">
    <property type="protein sequence ID" value="VFQ72056.1"/>
    <property type="molecule type" value="Genomic_DNA"/>
</dbReference>
<dbReference type="AlphaFoldDB" id="A0A484L6X3"/>
<dbReference type="Proteomes" id="UP000595140">
    <property type="component" value="Unassembled WGS sequence"/>
</dbReference>
<dbReference type="PANTHER" id="PTHR45633">
    <property type="entry name" value="60 KDA HEAT SHOCK PROTEIN, MITOCHONDRIAL"/>
    <property type="match status" value="1"/>
</dbReference>
<accession>A0A484L6X3</accession>
<reference evidence="3 4" key="1">
    <citation type="submission" date="2018-04" db="EMBL/GenBank/DDBJ databases">
        <authorList>
            <person name="Vogel A."/>
        </authorList>
    </citation>
    <scope>NUCLEOTIDE SEQUENCE [LARGE SCALE GENOMIC DNA]</scope>
</reference>
<dbReference type="SUPFAM" id="SSF54849">
    <property type="entry name" value="GroEL-intermediate domain like"/>
    <property type="match status" value="1"/>
</dbReference>
<name>A0A484L6X3_9ASTE</name>
<evidence type="ECO:0000256" key="2">
    <source>
        <dbReference type="ARBA" id="ARBA00023186"/>
    </source>
</evidence>
<dbReference type="Gene3D" id="3.50.7.10">
    <property type="entry name" value="GroEL"/>
    <property type="match status" value="1"/>
</dbReference>
<dbReference type="GO" id="GO:0140662">
    <property type="term" value="F:ATP-dependent protein folding chaperone"/>
    <property type="evidence" value="ECO:0007669"/>
    <property type="project" value="InterPro"/>
</dbReference>
<dbReference type="InterPro" id="IPR027410">
    <property type="entry name" value="TCP-1-like_intermed_sf"/>
</dbReference>
<dbReference type="InterPro" id="IPR027409">
    <property type="entry name" value="GroEL-like_apical_dom_sf"/>
</dbReference>